<dbReference type="SUPFAM" id="SSF51338">
    <property type="entry name" value="Composite domain of metallo-dependent hydrolases"/>
    <property type="match status" value="1"/>
</dbReference>
<dbReference type="RefSeq" id="WP_108910391.1">
    <property type="nucleotide sequence ID" value="NZ_CP021886.1"/>
</dbReference>
<keyword evidence="1" id="KW-0378">Hydrolase</keyword>
<evidence type="ECO:0000313" key="3">
    <source>
        <dbReference type="EMBL" id="AWI33494.1"/>
    </source>
</evidence>
<sequence length="410" mass="46631">MKLMGADFLLICDEKFEILKNAGILFDKKQILEIGEYDKLIKKSPQNTQYYKECVITPALCNLHIHLEFSQNKGILNFGNFGNWLDNVIIHRETLMGGDLQETMQKEIKHLLQSGVGFVGAISSYGYDLEALANSPLRVLYFNEVMGSKAEMVDVLCQNALTRLKASKDFASEKFLPALAIHSPYSVHSKLFSYILALAKQEHLPLSIHFLESYEEREWLEHKRGYFKDFFEKFFNVRMQPFYSIESFLDSLKGLQPYFVHCLQATKEELQKIKNLGGFLISCPKSNRLLNNTLLDLKLCEELGINPIFATDGKSSNDSLSLLDELRVALYAYKEYDVEELAKILLLGVTYYAGKSCNMKVGSLQVGYKPDFAVFRVEAREQIALSLLLQARTAEALYIAGEEIDLGSEI</sequence>
<evidence type="ECO:0000256" key="1">
    <source>
        <dbReference type="ARBA" id="ARBA00022801"/>
    </source>
</evidence>
<dbReference type="NCBIfam" id="NF006269">
    <property type="entry name" value="PRK08418.1"/>
    <property type="match status" value="1"/>
</dbReference>
<proteinExistence type="predicted"/>
<dbReference type="InterPro" id="IPR050287">
    <property type="entry name" value="MTA/SAH_deaminase"/>
</dbReference>
<dbReference type="AlphaFoldDB" id="A0A2U8FBF5"/>
<dbReference type="Proteomes" id="UP000244890">
    <property type="component" value="Chromosome"/>
</dbReference>
<dbReference type="PANTHER" id="PTHR43794">
    <property type="entry name" value="AMINOHYDROLASE SSNA-RELATED"/>
    <property type="match status" value="1"/>
</dbReference>
<dbReference type="Pfam" id="PF01979">
    <property type="entry name" value="Amidohydro_1"/>
    <property type="match status" value="1"/>
</dbReference>
<dbReference type="Gene3D" id="3.20.20.140">
    <property type="entry name" value="Metal-dependent hydrolases"/>
    <property type="match status" value="1"/>
</dbReference>
<dbReference type="KEGG" id="had:CDV25_01035"/>
<dbReference type="EMBL" id="CP021886">
    <property type="protein sequence ID" value="AWI33494.1"/>
    <property type="molecule type" value="Genomic_DNA"/>
</dbReference>
<dbReference type="GO" id="GO:0008233">
    <property type="term" value="F:peptidase activity"/>
    <property type="evidence" value="ECO:0007669"/>
    <property type="project" value="UniProtKB-KW"/>
</dbReference>
<reference evidence="3 4" key="1">
    <citation type="submission" date="2017-06" db="EMBL/GenBank/DDBJ databases">
        <title>Complete genome of Helicobacter apodemus.</title>
        <authorList>
            <person name="Cho S."/>
        </authorList>
    </citation>
    <scope>NUCLEOTIDE SEQUENCE [LARGE SCALE GENOMIC DNA]</scope>
    <source>
        <strain evidence="4">SNUVETPUB-15-01</strain>
    </source>
</reference>
<protein>
    <submittedName>
        <fullName evidence="3">Protease</fullName>
    </submittedName>
</protein>
<dbReference type="SUPFAM" id="SSF51556">
    <property type="entry name" value="Metallo-dependent hydrolases"/>
    <property type="match status" value="1"/>
</dbReference>
<accession>A0A2U8FBF5</accession>
<organism evidence="3 4">
    <name type="scientific">Helicobacter apodemus</name>
    <dbReference type="NCBI Taxonomy" id="135569"/>
    <lineage>
        <taxon>Bacteria</taxon>
        <taxon>Pseudomonadati</taxon>
        <taxon>Campylobacterota</taxon>
        <taxon>Epsilonproteobacteria</taxon>
        <taxon>Campylobacterales</taxon>
        <taxon>Helicobacteraceae</taxon>
        <taxon>Helicobacter</taxon>
    </lineage>
</organism>
<dbReference type="GO" id="GO:0006508">
    <property type="term" value="P:proteolysis"/>
    <property type="evidence" value="ECO:0007669"/>
    <property type="project" value="UniProtKB-KW"/>
</dbReference>
<dbReference type="PANTHER" id="PTHR43794:SF11">
    <property type="entry name" value="AMIDOHYDROLASE-RELATED DOMAIN-CONTAINING PROTEIN"/>
    <property type="match status" value="1"/>
</dbReference>
<dbReference type="GO" id="GO:0016810">
    <property type="term" value="F:hydrolase activity, acting on carbon-nitrogen (but not peptide) bonds"/>
    <property type="evidence" value="ECO:0007669"/>
    <property type="project" value="InterPro"/>
</dbReference>
<dbReference type="InterPro" id="IPR006680">
    <property type="entry name" value="Amidohydro-rel"/>
</dbReference>
<evidence type="ECO:0000259" key="2">
    <source>
        <dbReference type="Pfam" id="PF01979"/>
    </source>
</evidence>
<dbReference type="InterPro" id="IPR032466">
    <property type="entry name" value="Metal_Hydrolase"/>
</dbReference>
<feature type="domain" description="Amidohydrolase-related" evidence="2">
    <location>
        <begin position="55"/>
        <end position="377"/>
    </location>
</feature>
<gene>
    <name evidence="3" type="ORF">CDV25_01035</name>
</gene>
<dbReference type="Gene3D" id="2.30.40.10">
    <property type="entry name" value="Urease, subunit C, domain 1"/>
    <property type="match status" value="1"/>
</dbReference>
<dbReference type="OrthoDB" id="9807210at2"/>
<name>A0A2U8FBF5_9HELI</name>
<evidence type="ECO:0000313" key="4">
    <source>
        <dbReference type="Proteomes" id="UP000244890"/>
    </source>
</evidence>
<keyword evidence="3" id="KW-0645">Protease</keyword>
<dbReference type="InterPro" id="IPR011059">
    <property type="entry name" value="Metal-dep_hydrolase_composite"/>
</dbReference>